<evidence type="ECO:0000313" key="1">
    <source>
        <dbReference type="EMBL" id="EFO64205.1"/>
    </source>
</evidence>
<organism evidence="1 2">
    <name type="scientific">Giardia intestinalis (strain P15)</name>
    <name type="common">Giardia lamblia</name>
    <dbReference type="NCBI Taxonomy" id="658858"/>
    <lineage>
        <taxon>Eukaryota</taxon>
        <taxon>Metamonada</taxon>
        <taxon>Diplomonadida</taxon>
        <taxon>Hexamitidae</taxon>
        <taxon>Giardiinae</taxon>
        <taxon>Giardia</taxon>
    </lineage>
</organism>
<proteinExistence type="predicted"/>
<protein>
    <submittedName>
        <fullName evidence="1">Uncharacterized protein</fullName>
    </submittedName>
</protein>
<dbReference type="Proteomes" id="UP000008974">
    <property type="component" value="Unassembled WGS sequence"/>
</dbReference>
<comment type="caution">
    <text evidence="1">The sequence shown here is derived from an EMBL/GenBank/DDBJ whole genome shotgun (WGS) entry which is preliminary data.</text>
</comment>
<dbReference type="AlphaFoldDB" id="E1F034"/>
<dbReference type="VEuPathDB" id="GiardiaDB:GLP15_2084"/>
<dbReference type="OrthoDB" id="10251200at2759"/>
<dbReference type="OMA" id="YMLEFGI"/>
<dbReference type="EMBL" id="ACVC01000102">
    <property type="protein sequence ID" value="EFO64205.1"/>
    <property type="molecule type" value="Genomic_DNA"/>
</dbReference>
<reference evidence="1 2" key="1">
    <citation type="journal article" date="2010" name="BMC Genomics">
        <title>Genome analysis and comparative genomics of a Giardia intestinalis assemblage E isolate.</title>
        <authorList>
            <person name="Jerlstrom-Hultqvist J."/>
            <person name="Franzen O."/>
            <person name="Ankarklev J."/>
            <person name="Xu F."/>
            <person name="Nohynkova E."/>
            <person name="Andersson J.O."/>
            <person name="Svard S.G."/>
            <person name="Andersson B."/>
        </authorList>
    </citation>
    <scope>NUCLEOTIDE SEQUENCE [LARGE SCALE GENOMIC DNA]</scope>
    <source>
        <strain evidence="1 2">P15</strain>
    </source>
</reference>
<sequence>MCTLKLDVDVVFQLVGSATKSIPGTAYGVLLGARPSETEMRASEFLQVSRLGDNMAPLQSTLRALCGDSDPVAYFVTVPDHLYLRDDTFQNTCKNCVKNLVEGNCVIDFVFLLTLDPYMLEFGILDFKAFTLDVETKEFIEASVEINSDPYEMKQLLTLLKNTPGVEFLVKPPLPNCNALTETLETYTKLIQEHKNEIIRKVLQDKLTVLRKVRDGILAFLDAQNPL</sequence>
<name>E1F034_GIAIA</name>
<evidence type="ECO:0000313" key="2">
    <source>
        <dbReference type="Proteomes" id="UP000008974"/>
    </source>
</evidence>
<accession>E1F034</accession>
<gene>
    <name evidence="1" type="ORF">GLP15_2084</name>
</gene>